<name>A0AAN9XZH8_9HEMI</name>
<evidence type="ECO:0000313" key="2">
    <source>
        <dbReference type="Proteomes" id="UP001367676"/>
    </source>
</evidence>
<evidence type="ECO:0000313" key="1">
    <source>
        <dbReference type="EMBL" id="KAK7576347.1"/>
    </source>
</evidence>
<dbReference type="AlphaFoldDB" id="A0AAN9XZH8"/>
<dbReference type="Proteomes" id="UP001367676">
    <property type="component" value="Unassembled WGS sequence"/>
</dbReference>
<organism evidence="1 2">
    <name type="scientific">Parthenolecanium corni</name>
    <dbReference type="NCBI Taxonomy" id="536013"/>
    <lineage>
        <taxon>Eukaryota</taxon>
        <taxon>Metazoa</taxon>
        <taxon>Ecdysozoa</taxon>
        <taxon>Arthropoda</taxon>
        <taxon>Hexapoda</taxon>
        <taxon>Insecta</taxon>
        <taxon>Pterygota</taxon>
        <taxon>Neoptera</taxon>
        <taxon>Paraneoptera</taxon>
        <taxon>Hemiptera</taxon>
        <taxon>Sternorrhyncha</taxon>
        <taxon>Coccoidea</taxon>
        <taxon>Coccidae</taxon>
        <taxon>Parthenolecanium</taxon>
    </lineage>
</organism>
<comment type="caution">
    <text evidence="1">The sequence shown here is derived from an EMBL/GenBank/DDBJ whole genome shotgun (WGS) entry which is preliminary data.</text>
</comment>
<protein>
    <submittedName>
        <fullName evidence="1">Uncharacterized protein</fullName>
    </submittedName>
</protein>
<gene>
    <name evidence="1" type="ORF">V9T40_012633</name>
</gene>
<dbReference type="EMBL" id="JBBCAQ010000036">
    <property type="protein sequence ID" value="KAK7576347.1"/>
    <property type="molecule type" value="Genomic_DNA"/>
</dbReference>
<accession>A0AAN9XZH8</accession>
<sequence>MKHLLISQSAVNRATRFASADADVTEVSTGIVCFTDLITSPKDIINDFTSCLATAVMSYSPARDCIVNANRFTYRQLCMVCVGSLMFDHAVLIGPPGFQNTTGWNRVHNTLAVAWEGCGLIVRMYAMARAIHCSNPNYAVGGRS</sequence>
<reference evidence="1 2" key="1">
    <citation type="submission" date="2024-03" db="EMBL/GenBank/DDBJ databases">
        <title>Adaptation during the transition from Ophiocordyceps entomopathogen to insect associate is accompanied by gene loss and intensified selection.</title>
        <authorList>
            <person name="Ward C.M."/>
            <person name="Onetto C.A."/>
            <person name="Borneman A.R."/>
        </authorList>
    </citation>
    <scope>NUCLEOTIDE SEQUENCE [LARGE SCALE GENOMIC DNA]</scope>
    <source>
        <strain evidence="1">AWRI1</strain>
        <tissue evidence="1">Single Adult Female</tissue>
    </source>
</reference>
<proteinExistence type="predicted"/>
<keyword evidence="2" id="KW-1185">Reference proteome</keyword>